<proteinExistence type="predicted"/>
<protein>
    <submittedName>
        <fullName evidence="2 4">Uncharacterized protein</fullName>
    </submittedName>
</protein>
<evidence type="ECO:0000256" key="1">
    <source>
        <dbReference type="SAM" id="MobiDB-lite"/>
    </source>
</evidence>
<gene>
    <name evidence="2" type="ORF">HPBE_LOCUS10064</name>
</gene>
<accession>A0A3P7ZH45</accession>
<feature type="compositionally biased region" description="Polar residues" evidence="1">
    <location>
        <begin position="85"/>
        <end position="96"/>
    </location>
</feature>
<organism evidence="3 4">
    <name type="scientific">Heligmosomoides polygyrus</name>
    <name type="common">Parasitic roundworm</name>
    <dbReference type="NCBI Taxonomy" id="6339"/>
    <lineage>
        <taxon>Eukaryota</taxon>
        <taxon>Metazoa</taxon>
        <taxon>Ecdysozoa</taxon>
        <taxon>Nematoda</taxon>
        <taxon>Chromadorea</taxon>
        <taxon>Rhabditida</taxon>
        <taxon>Rhabditina</taxon>
        <taxon>Rhabditomorpha</taxon>
        <taxon>Strongyloidea</taxon>
        <taxon>Heligmosomidae</taxon>
        <taxon>Heligmosomoides</taxon>
    </lineage>
</organism>
<keyword evidence="3" id="KW-1185">Reference proteome</keyword>
<dbReference type="AlphaFoldDB" id="A0A183FQN4"/>
<reference evidence="4" key="2">
    <citation type="submission" date="2019-09" db="UniProtKB">
        <authorList>
            <consortium name="WormBaseParasite"/>
        </authorList>
    </citation>
    <scope>IDENTIFICATION</scope>
</reference>
<evidence type="ECO:0000313" key="4">
    <source>
        <dbReference type="WBParaSite" id="HPBE_0001006301-mRNA-1"/>
    </source>
</evidence>
<dbReference type="Proteomes" id="UP000050761">
    <property type="component" value="Unassembled WGS sequence"/>
</dbReference>
<dbReference type="WBParaSite" id="HPBE_0001006301-mRNA-1">
    <property type="protein sequence ID" value="HPBE_0001006301-mRNA-1"/>
    <property type="gene ID" value="HPBE_0001006301"/>
</dbReference>
<evidence type="ECO:0000313" key="3">
    <source>
        <dbReference type="Proteomes" id="UP000050761"/>
    </source>
</evidence>
<evidence type="ECO:0000313" key="2">
    <source>
        <dbReference type="EMBL" id="VDO83467.1"/>
    </source>
</evidence>
<dbReference type="EMBL" id="UZAH01026638">
    <property type="protein sequence ID" value="VDO83467.1"/>
    <property type="molecule type" value="Genomic_DNA"/>
</dbReference>
<reference evidence="2 3" key="1">
    <citation type="submission" date="2018-11" db="EMBL/GenBank/DDBJ databases">
        <authorList>
            <consortium name="Pathogen Informatics"/>
        </authorList>
    </citation>
    <scope>NUCLEOTIDE SEQUENCE [LARGE SCALE GENOMIC DNA]</scope>
</reference>
<accession>A0A183FQN4</accession>
<sequence length="174" mass="19746">MTIQVTWQQQQQFRAESRRRPAREGGVSSAVAASRARALARRQFRSRFVTIGSSERKAREHFQTSWTRWRWLERHTYGVGRCRSSRASQLKPTRMSTPEDGAEQSTAGWVKNGPSSRCGVDEKRRRATLSNRSRQGLSQHFSSPPSDEKLALFHVGRTGDTLRLVAAPAMFSLT</sequence>
<name>A0A183FQN4_HELPZ</name>
<feature type="region of interest" description="Disordered" evidence="1">
    <location>
        <begin position="82"/>
        <end position="121"/>
    </location>
</feature>